<dbReference type="RefSeq" id="WP_203920271.1">
    <property type="nucleotide sequence ID" value="NZ_BONZ01000045.1"/>
</dbReference>
<dbReference type="SUPFAM" id="SSF46894">
    <property type="entry name" value="C-terminal effector domain of the bipartite response regulators"/>
    <property type="match status" value="1"/>
</dbReference>
<dbReference type="SUPFAM" id="SSF52540">
    <property type="entry name" value="P-loop containing nucleoside triphosphate hydrolases"/>
    <property type="match status" value="1"/>
</dbReference>
<dbReference type="Pfam" id="PF00486">
    <property type="entry name" value="Trans_reg_C"/>
    <property type="match status" value="1"/>
</dbReference>
<dbReference type="SMART" id="SM01043">
    <property type="entry name" value="BTAD"/>
    <property type="match status" value="1"/>
</dbReference>
<feature type="region of interest" description="Disordered" evidence="7">
    <location>
        <begin position="272"/>
        <end position="298"/>
    </location>
</feature>
<dbReference type="GO" id="GO:0043531">
    <property type="term" value="F:ADP binding"/>
    <property type="evidence" value="ECO:0007669"/>
    <property type="project" value="InterPro"/>
</dbReference>
<dbReference type="SMART" id="SM00862">
    <property type="entry name" value="Trans_reg_C"/>
    <property type="match status" value="1"/>
</dbReference>
<dbReference type="InterPro" id="IPR036388">
    <property type="entry name" value="WH-like_DNA-bd_sf"/>
</dbReference>
<dbReference type="PROSITE" id="PS50005">
    <property type="entry name" value="TPR"/>
    <property type="match status" value="1"/>
</dbReference>
<feature type="region of interest" description="Disordered" evidence="7">
    <location>
        <begin position="124"/>
        <end position="143"/>
    </location>
</feature>
<dbReference type="Pfam" id="PF03704">
    <property type="entry name" value="BTAD"/>
    <property type="match status" value="1"/>
</dbReference>
<gene>
    <name evidence="9" type="ORF">Raf01_48740</name>
</gene>
<evidence type="ECO:0000256" key="7">
    <source>
        <dbReference type="SAM" id="MobiDB-lite"/>
    </source>
</evidence>
<dbReference type="Gene3D" id="3.40.50.300">
    <property type="entry name" value="P-loop containing nucleotide triphosphate hydrolases"/>
    <property type="match status" value="1"/>
</dbReference>
<accession>A0A8J3QVB7</accession>
<dbReference type="GO" id="GO:0006355">
    <property type="term" value="P:regulation of DNA-templated transcription"/>
    <property type="evidence" value="ECO:0007669"/>
    <property type="project" value="InterPro"/>
</dbReference>
<dbReference type="InterPro" id="IPR027417">
    <property type="entry name" value="P-loop_NTPase"/>
</dbReference>
<sequence>MWLQVLGPVRAWRDATELDLGPAGQRALLGVMALADGQPLARSELVDALWGERPPASATNVIQTYVKHLRRLLEPARRPHAPSEVLPAVGTGYALRLPEDAVDVSVFRRLLAEAAVGAADARYGASGPGEGGRHGADVTGGQRGDAERTVALLGLALGLWHGPPLPEAAGATGHPRVRALIEEHRAAVLRYASAARGAGVAAQALPILTEVSTAHPFDEAVHAQLMRCYRAAGRRDRAFGVFDGIRRRLRDELGVAPGPELAAARADLLREAPERPASGSEGSQASGGAAAQAIRPAQQPADVPGFVGRIAELSTLDSLLPPPGRDGPDGRTGPVGQGGSRIVVVSGTAGIGKTALAVHWAHRARDRFPDGLLYADLRGYGPDGEAVDPAVVVRGFLDALQVPAHQVPAASDAQAALYRSRLAGRRVLVLLDNARDAGQVRPLLPSSPGCAAVVTSRGALVGLIAAGAQPVTLDLLPAADAWHLLQRRLGSARLAEQSQAAHEIIARCARLPLALAIVAARAVTHPQFSLATLAAELAGGPERLDRLSGPDPAVDVRSVFSWSYRALGRPVARLFRLLGLHTGPDIGVPAAASLGGLTLPEARRLLAELAGAHLLEERVPGRFAAHDLLRDYAAEQAATDSTTRRRAAVRRMLDYYLHTAHAADRLLNPRRDPVQPPAATRAVVSTPLSGYDEAMAWFTAEYLALVSAAGQAAAYGFDAHAWQLAWAAATFLDRRSLWHDWAALQRDAIEAARRLADPAAEAVCRRSLARACIRLGQFDVARDQLHIALDLYRRAGDQTGTGHTEYSLTIVAEREGRHREALEHARRALDLHESTGHRVGQADALAAIGWLQVRLGDHQQALVTCEQALTLHRELEHVVGQAETWDSLGNIHHQLGRYERAVAAYTEAVRLRRGLGDKYYQAASLSRLGETYRAAGDLAAARASWRQALNILDGTQHPEAAAVRARLADLDAAAPSRR</sequence>
<keyword evidence="10" id="KW-1185">Reference proteome</keyword>
<dbReference type="AlphaFoldDB" id="A0A8J3QVB7"/>
<dbReference type="SUPFAM" id="SSF48452">
    <property type="entry name" value="TPR-like"/>
    <property type="match status" value="3"/>
</dbReference>
<keyword evidence="4" id="KW-0804">Transcription</keyword>
<name>A0A8J3QVB7_9ACTN</name>
<dbReference type="PRINTS" id="PR00364">
    <property type="entry name" value="DISEASERSIST"/>
</dbReference>
<feature type="DNA-binding region" description="OmpR/PhoB-type" evidence="6">
    <location>
        <begin position="1"/>
        <end position="97"/>
    </location>
</feature>
<feature type="compositionally biased region" description="Low complexity" evidence="7">
    <location>
        <begin position="275"/>
        <end position="298"/>
    </location>
</feature>
<dbReference type="InterPro" id="IPR019734">
    <property type="entry name" value="TPR_rpt"/>
</dbReference>
<organism evidence="9 10">
    <name type="scientific">Rugosimonospora africana</name>
    <dbReference type="NCBI Taxonomy" id="556532"/>
    <lineage>
        <taxon>Bacteria</taxon>
        <taxon>Bacillati</taxon>
        <taxon>Actinomycetota</taxon>
        <taxon>Actinomycetes</taxon>
        <taxon>Micromonosporales</taxon>
        <taxon>Micromonosporaceae</taxon>
        <taxon>Rugosimonospora</taxon>
    </lineage>
</organism>
<dbReference type="Proteomes" id="UP000642748">
    <property type="component" value="Unassembled WGS sequence"/>
</dbReference>
<comment type="caution">
    <text evidence="9">The sequence shown here is derived from an EMBL/GenBank/DDBJ whole genome shotgun (WGS) entry which is preliminary data.</text>
</comment>
<dbReference type="GO" id="GO:0000160">
    <property type="term" value="P:phosphorelay signal transduction system"/>
    <property type="evidence" value="ECO:0007669"/>
    <property type="project" value="InterPro"/>
</dbReference>
<evidence type="ECO:0000256" key="6">
    <source>
        <dbReference type="PROSITE-ProRule" id="PRU01091"/>
    </source>
</evidence>
<dbReference type="SMART" id="SM00028">
    <property type="entry name" value="TPR"/>
    <property type="match status" value="5"/>
</dbReference>
<dbReference type="InterPro" id="IPR051677">
    <property type="entry name" value="AfsR-DnrI-RedD_regulator"/>
</dbReference>
<dbReference type="PROSITE" id="PS50293">
    <property type="entry name" value="TPR_REGION"/>
    <property type="match status" value="1"/>
</dbReference>
<dbReference type="Gene3D" id="1.10.10.10">
    <property type="entry name" value="Winged helix-like DNA-binding domain superfamily/Winged helix DNA-binding domain"/>
    <property type="match status" value="1"/>
</dbReference>
<evidence type="ECO:0000256" key="1">
    <source>
        <dbReference type="ARBA" id="ARBA00005820"/>
    </source>
</evidence>
<dbReference type="GO" id="GO:0003677">
    <property type="term" value="F:DNA binding"/>
    <property type="evidence" value="ECO:0007669"/>
    <property type="project" value="UniProtKB-UniRule"/>
</dbReference>
<evidence type="ECO:0000256" key="3">
    <source>
        <dbReference type="ARBA" id="ARBA00023125"/>
    </source>
</evidence>
<dbReference type="EMBL" id="BONZ01000045">
    <property type="protein sequence ID" value="GIH16702.1"/>
    <property type="molecule type" value="Genomic_DNA"/>
</dbReference>
<dbReference type="PROSITE" id="PS51755">
    <property type="entry name" value="OMPR_PHOB"/>
    <property type="match status" value="1"/>
</dbReference>
<dbReference type="InterPro" id="IPR011990">
    <property type="entry name" value="TPR-like_helical_dom_sf"/>
</dbReference>
<evidence type="ECO:0000256" key="5">
    <source>
        <dbReference type="PROSITE-ProRule" id="PRU00339"/>
    </source>
</evidence>
<keyword evidence="5" id="KW-0802">TPR repeat</keyword>
<dbReference type="Pfam" id="PF13424">
    <property type="entry name" value="TPR_12"/>
    <property type="match status" value="2"/>
</dbReference>
<dbReference type="InterPro" id="IPR001867">
    <property type="entry name" value="OmpR/PhoB-type_DNA-bd"/>
</dbReference>
<feature type="domain" description="OmpR/PhoB-type" evidence="8">
    <location>
        <begin position="1"/>
        <end position="97"/>
    </location>
</feature>
<feature type="repeat" description="TPR" evidence="5">
    <location>
        <begin position="882"/>
        <end position="915"/>
    </location>
</feature>
<evidence type="ECO:0000313" key="9">
    <source>
        <dbReference type="EMBL" id="GIH16702.1"/>
    </source>
</evidence>
<protein>
    <submittedName>
        <fullName evidence="9">SARP family transcriptional regulator</fullName>
    </submittedName>
</protein>
<reference evidence="9" key="1">
    <citation type="submission" date="2021-01" db="EMBL/GenBank/DDBJ databases">
        <title>Whole genome shotgun sequence of Rugosimonospora africana NBRC 104875.</title>
        <authorList>
            <person name="Komaki H."/>
            <person name="Tamura T."/>
        </authorList>
    </citation>
    <scope>NUCLEOTIDE SEQUENCE</scope>
    <source>
        <strain evidence="9">NBRC 104875</strain>
    </source>
</reference>
<dbReference type="Gene3D" id="1.25.40.10">
    <property type="entry name" value="Tetratricopeptide repeat domain"/>
    <property type="match status" value="3"/>
</dbReference>
<evidence type="ECO:0000313" key="10">
    <source>
        <dbReference type="Proteomes" id="UP000642748"/>
    </source>
</evidence>
<evidence type="ECO:0000259" key="8">
    <source>
        <dbReference type="PROSITE" id="PS51755"/>
    </source>
</evidence>
<keyword evidence="3 6" id="KW-0238">DNA-binding</keyword>
<dbReference type="InterPro" id="IPR005158">
    <property type="entry name" value="BTAD"/>
</dbReference>
<keyword evidence="2" id="KW-0805">Transcription regulation</keyword>
<dbReference type="PANTHER" id="PTHR35807">
    <property type="entry name" value="TRANSCRIPTIONAL REGULATOR REDD-RELATED"/>
    <property type="match status" value="1"/>
</dbReference>
<evidence type="ECO:0000256" key="2">
    <source>
        <dbReference type="ARBA" id="ARBA00023015"/>
    </source>
</evidence>
<evidence type="ECO:0000256" key="4">
    <source>
        <dbReference type="ARBA" id="ARBA00023163"/>
    </source>
</evidence>
<comment type="similarity">
    <text evidence="1">Belongs to the AfsR/DnrI/RedD regulatory family.</text>
</comment>
<proteinExistence type="inferred from homology"/>
<dbReference type="PANTHER" id="PTHR35807:SF1">
    <property type="entry name" value="TRANSCRIPTIONAL REGULATOR REDD"/>
    <property type="match status" value="1"/>
</dbReference>
<feature type="region of interest" description="Disordered" evidence="7">
    <location>
        <begin position="316"/>
        <end position="339"/>
    </location>
</feature>
<dbReference type="InterPro" id="IPR016032">
    <property type="entry name" value="Sig_transdc_resp-reg_C-effctor"/>
</dbReference>
<dbReference type="Pfam" id="PF13181">
    <property type="entry name" value="TPR_8"/>
    <property type="match status" value="1"/>
</dbReference>